<evidence type="ECO:0000313" key="2">
    <source>
        <dbReference type="EMBL" id="KAB8302652.1"/>
    </source>
</evidence>
<dbReference type="GO" id="GO:0003959">
    <property type="term" value="F:NADPH dehydrogenase activity"/>
    <property type="evidence" value="ECO:0007669"/>
    <property type="project" value="InterPro"/>
</dbReference>
<dbReference type="PANTHER" id="PTHR43303">
    <property type="entry name" value="NADPH DEHYDROGENASE C23G7.10C-RELATED"/>
    <property type="match status" value="1"/>
</dbReference>
<comment type="caution">
    <text evidence="2">The sequence shown here is derived from an EMBL/GenBank/DDBJ whole genome shotgun (WGS) entry which is preliminary data.</text>
</comment>
<dbReference type="InterPro" id="IPR044152">
    <property type="entry name" value="YqjM-like"/>
</dbReference>
<dbReference type="OrthoDB" id="5024384at2759"/>
<dbReference type="GO" id="GO:0010181">
    <property type="term" value="F:FMN binding"/>
    <property type="evidence" value="ECO:0007669"/>
    <property type="project" value="InterPro"/>
</dbReference>
<protein>
    <submittedName>
        <fullName evidence="2">Uncharacterized protein</fullName>
    </submittedName>
</protein>
<dbReference type="PANTHER" id="PTHR43303:SF4">
    <property type="entry name" value="NADPH DEHYDROGENASE C23G7.10C-RELATED"/>
    <property type="match status" value="1"/>
</dbReference>
<dbReference type="InterPro" id="IPR013785">
    <property type="entry name" value="Aldolase_TIM"/>
</dbReference>
<keyword evidence="3" id="KW-1185">Reference proteome</keyword>
<evidence type="ECO:0000313" key="3">
    <source>
        <dbReference type="Proteomes" id="UP000326757"/>
    </source>
</evidence>
<evidence type="ECO:0000256" key="1">
    <source>
        <dbReference type="ARBA" id="ARBA00001917"/>
    </source>
</evidence>
<dbReference type="Gene3D" id="3.20.20.70">
    <property type="entry name" value="Aldolase class I"/>
    <property type="match status" value="1"/>
</dbReference>
<name>A0A5N6KG28_MONLA</name>
<dbReference type="Proteomes" id="UP000326757">
    <property type="component" value="Unassembled WGS sequence"/>
</dbReference>
<organism evidence="2 3">
    <name type="scientific">Monilinia laxa</name>
    <name type="common">Brown rot fungus</name>
    <name type="synonym">Sclerotinia laxa</name>
    <dbReference type="NCBI Taxonomy" id="61186"/>
    <lineage>
        <taxon>Eukaryota</taxon>
        <taxon>Fungi</taxon>
        <taxon>Dikarya</taxon>
        <taxon>Ascomycota</taxon>
        <taxon>Pezizomycotina</taxon>
        <taxon>Leotiomycetes</taxon>
        <taxon>Helotiales</taxon>
        <taxon>Sclerotiniaceae</taxon>
        <taxon>Monilinia</taxon>
    </lineage>
</organism>
<dbReference type="EMBL" id="VIGI01000003">
    <property type="protein sequence ID" value="KAB8302652.1"/>
    <property type="molecule type" value="Genomic_DNA"/>
</dbReference>
<dbReference type="GO" id="GO:0050661">
    <property type="term" value="F:NADP binding"/>
    <property type="evidence" value="ECO:0007669"/>
    <property type="project" value="InterPro"/>
</dbReference>
<reference evidence="2 3" key="1">
    <citation type="submission" date="2019-06" db="EMBL/GenBank/DDBJ databases">
        <title>Genome Sequence of the Brown Rot Fungal Pathogen Monilinia laxa.</title>
        <authorList>
            <person name="De Miccolis Angelini R.M."/>
            <person name="Landi L."/>
            <person name="Abate D."/>
            <person name="Pollastro S."/>
            <person name="Romanazzi G."/>
            <person name="Faretra F."/>
        </authorList>
    </citation>
    <scope>NUCLEOTIDE SEQUENCE [LARGE SCALE GENOMIC DNA]</scope>
    <source>
        <strain evidence="2 3">Mlax316</strain>
    </source>
</reference>
<gene>
    <name evidence="2" type="ORF">EYC80_006016</name>
</gene>
<sequence>MMSSDVRTIGRGAEKVPYFTPAQYPPSGTAVKPQPKDKRIPKLFQPLKIRGCAAKLGPNGMDLWKEEQVESLKEIVDFTHSQSQFIGIQLFHSGRKGSIVAP</sequence>
<comment type="cofactor">
    <cofactor evidence="1">
        <name>FMN</name>
        <dbReference type="ChEBI" id="CHEBI:58210"/>
    </cofactor>
</comment>
<dbReference type="AlphaFoldDB" id="A0A5N6KG28"/>
<accession>A0A5N6KG28</accession>
<proteinExistence type="predicted"/>
<dbReference type="SUPFAM" id="SSF51395">
    <property type="entry name" value="FMN-linked oxidoreductases"/>
    <property type="match status" value="1"/>
</dbReference>